<accession>A0A452HUY3</accession>
<reference evidence="3" key="1">
    <citation type="journal article" date="2017" name="PLoS ONE">
        <title>The Agassiz's desert tortoise genome provides a resource for the conservation of a threatened species.</title>
        <authorList>
            <person name="Tollis M."/>
            <person name="DeNardo D.F."/>
            <person name="Cornelius J.A."/>
            <person name="Dolby G.A."/>
            <person name="Edwards T."/>
            <person name="Henen B.T."/>
            <person name="Karl A.E."/>
            <person name="Murphy R.W."/>
            <person name="Kusumi K."/>
        </authorList>
    </citation>
    <scope>NUCLEOTIDE SEQUENCE [LARGE SCALE GENOMIC DNA]</scope>
</reference>
<dbReference type="STRING" id="38772.ENSGAGP00000018925"/>
<sequence length="123" mass="14469">RGELPEVNWDQLIPTWGCLRPFLNPSLWKEGEESRERRSPAARTVRAQRFHEWKYRVNKAPRSQLFDLIHLARKWLLPETHRPEEIVETMVLDRYMRGISGRLGSEFLKPSPPLLFLVDPAPG</sequence>
<dbReference type="InterPro" id="IPR038269">
    <property type="entry name" value="SCAN_sf"/>
</dbReference>
<organism evidence="2 3">
    <name type="scientific">Gopherus agassizii</name>
    <name type="common">Agassiz's desert tortoise</name>
    <dbReference type="NCBI Taxonomy" id="38772"/>
    <lineage>
        <taxon>Eukaryota</taxon>
        <taxon>Metazoa</taxon>
        <taxon>Chordata</taxon>
        <taxon>Craniata</taxon>
        <taxon>Vertebrata</taxon>
        <taxon>Euteleostomi</taxon>
        <taxon>Archelosauria</taxon>
        <taxon>Testudinata</taxon>
        <taxon>Testudines</taxon>
        <taxon>Cryptodira</taxon>
        <taxon>Durocryptodira</taxon>
        <taxon>Testudinoidea</taxon>
        <taxon>Testudinidae</taxon>
        <taxon>Gopherus</taxon>
    </lineage>
</organism>
<dbReference type="Proteomes" id="UP000291020">
    <property type="component" value="Unassembled WGS sequence"/>
</dbReference>
<evidence type="ECO:0000259" key="1">
    <source>
        <dbReference type="PROSITE" id="PS50804"/>
    </source>
</evidence>
<dbReference type="Gene3D" id="1.10.4020.10">
    <property type="entry name" value="DNA breaking-rejoining enzymes"/>
    <property type="match status" value="1"/>
</dbReference>
<reference evidence="2" key="2">
    <citation type="submission" date="2025-08" db="UniProtKB">
        <authorList>
            <consortium name="Ensembl"/>
        </authorList>
    </citation>
    <scope>IDENTIFICATION</scope>
</reference>
<reference evidence="2" key="3">
    <citation type="submission" date="2025-09" db="UniProtKB">
        <authorList>
            <consortium name="Ensembl"/>
        </authorList>
    </citation>
    <scope>IDENTIFICATION</scope>
</reference>
<keyword evidence="3" id="KW-1185">Reference proteome</keyword>
<evidence type="ECO:0000313" key="3">
    <source>
        <dbReference type="Proteomes" id="UP000291020"/>
    </source>
</evidence>
<evidence type="ECO:0000313" key="2">
    <source>
        <dbReference type="Ensembl" id="ENSGAGP00000018925.1"/>
    </source>
</evidence>
<dbReference type="SUPFAM" id="SSF47353">
    <property type="entry name" value="Retrovirus capsid dimerization domain-like"/>
    <property type="match status" value="1"/>
</dbReference>
<name>A0A452HUY3_9SAUR</name>
<protein>
    <recommendedName>
        <fullName evidence="1">SCAN box domain-containing protein</fullName>
    </recommendedName>
</protein>
<dbReference type="InterPro" id="IPR003309">
    <property type="entry name" value="SCAN_dom"/>
</dbReference>
<proteinExistence type="predicted"/>
<dbReference type="Pfam" id="PF02023">
    <property type="entry name" value="SCAN"/>
    <property type="match status" value="1"/>
</dbReference>
<dbReference type="PROSITE" id="PS50804">
    <property type="entry name" value="SCAN_BOX"/>
    <property type="match status" value="1"/>
</dbReference>
<feature type="domain" description="SCAN box" evidence="1">
    <location>
        <begin position="48"/>
        <end position="112"/>
    </location>
</feature>
<dbReference type="Ensembl" id="ENSGAGT00000021580.1">
    <property type="protein sequence ID" value="ENSGAGP00000018925.1"/>
    <property type="gene ID" value="ENSGAGG00000014010.1"/>
</dbReference>
<dbReference type="AlphaFoldDB" id="A0A452HUY3"/>